<comment type="similarity">
    <text evidence="1">Belongs to the glycosyl hydrolase 5 (cellulase A) family.</text>
</comment>
<dbReference type="GO" id="GO:0050295">
    <property type="term" value="F:steryl-beta-glucosidase activity"/>
    <property type="evidence" value="ECO:0007669"/>
    <property type="project" value="TreeGrafter"/>
</dbReference>
<evidence type="ECO:0000259" key="4">
    <source>
        <dbReference type="Pfam" id="PF18564"/>
    </source>
</evidence>
<dbReference type="RefSeq" id="XP_017988924.1">
    <property type="nucleotide sequence ID" value="XM_018133435.1"/>
</dbReference>
<dbReference type="PANTHER" id="PTHR31308">
    <property type="match status" value="1"/>
</dbReference>
<dbReference type="InterPro" id="IPR018087">
    <property type="entry name" value="Glyco_hydro_5_CS"/>
</dbReference>
<feature type="domain" description="Glycoside hydrolase family 5 C-terminal" evidence="4">
    <location>
        <begin position="639"/>
        <end position="721"/>
    </location>
</feature>
<gene>
    <name evidence="5" type="ORF">AW171_hschr63925</name>
</gene>
<dbReference type="Gene3D" id="2.60.40.1180">
    <property type="entry name" value="Golgi alpha-mannosidase II"/>
    <property type="match status" value="1"/>
</dbReference>
<sequence length="741" mass="85338">MLECISISPDGEFIDGDGNQIQLRGVNLTFNNKFPQFPYLPTNAPIEDDFWDEAEQVSFVDDSLSSEDIEAHITRLKLLGYNCIRSCFTWEAIEHGGPGVYDKDYMDFTVRVLKIIQKVGGIYVYLDPHQDVWSRFSGGSGAPLWTLYCAGFQPKGFQATEAAILHNYYIDPESKSELFVYPKMIWSTNYFRLACQTMFTLFYGGKDFAPKCIINGVNIQDYLQDKFLKAVMTFYSYIKENAPDLFEENVVIGLETLNEPHFGYLNVLNLDEFSKDRSLKKGTTPTSYQSFLLGEGIACNVDIYDITIFGAKRVGRTLVDPKGVKAWLTESERHELDKKYNWVRDPAWLPGCIWKAHGVWGFDEKHKPVLLNPEYFSKSPRTGEPLSIKYFTNHYFIEFFAKFRKMFREIDDKALLFLEPPVLKEPPFLRGSHLIDNKTVYACHFYDGMSLMFNSWNRKFNIDTFGYMRDRYSHPIFGIVFGETNTRKCFRRQLREMKSEGRAFLGDHVPIFFTEIGMPYNMEEKKGVRTERFTSEVRANDALGFALESNNMSYSLWCYNPNNSHKWGDNWNQENFSIWNSEVAVSEPKKIIFKANGDPSASFSCSTVSTAGSEDKNHEEDAAKIFDYSGFRALDAILRPFPTKIHGKFVNAEFNLEQSRYKLEIQARDDIEGFTTVFLSYYHFPIESSEVKVSSGHVVSDVENQSIRWYHSKGGNQTLQVELKTDEMNSSQIDSTGCTLM</sequence>
<organism evidence="5 6">
    <name type="scientific">Eremothecium sinecaudum</name>
    <dbReference type="NCBI Taxonomy" id="45286"/>
    <lineage>
        <taxon>Eukaryota</taxon>
        <taxon>Fungi</taxon>
        <taxon>Dikarya</taxon>
        <taxon>Ascomycota</taxon>
        <taxon>Saccharomycotina</taxon>
        <taxon>Saccharomycetes</taxon>
        <taxon>Saccharomycetales</taxon>
        <taxon>Saccharomycetaceae</taxon>
        <taxon>Eremothecium</taxon>
    </lineage>
</organism>
<dbReference type="Gene3D" id="3.20.20.80">
    <property type="entry name" value="Glycosidases"/>
    <property type="match status" value="2"/>
</dbReference>
<dbReference type="GO" id="GO:1904462">
    <property type="term" value="P:ergosteryl 3-beta-D-glucoside catabolic process"/>
    <property type="evidence" value="ECO:0007669"/>
    <property type="project" value="TreeGrafter"/>
</dbReference>
<name>A0A109V023_9SACH</name>
<dbReference type="GO" id="GO:0005975">
    <property type="term" value="P:carbohydrate metabolic process"/>
    <property type="evidence" value="ECO:0007669"/>
    <property type="project" value="InterPro"/>
</dbReference>
<dbReference type="InterPro" id="IPR013780">
    <property type="entry name" value="Glyco_hydro_b"/>
</dbReference>
<evidence type="ECO:0000256" key="1">
    <source>
        <dbReference type="ARBA" id="ARBA00005641"/>
    </source>
</evidence>
<proteinExistence type="inferred from homology"/>
<evidence type="ECO:0000313" key="6">
    <source>
        <dbReference type="Proteomes" id="UP000243052"/>
    </source>
</evidence>
<evidence type="ECO:0000313" key="5">
    <source>
        <dbReference type="EMBL" id="AMD21928.1"/>
    </source>
</evidence>
<dbReference type="InterPro" id="IPR017853">
    <property type="entry name" value="GH"/>
</dbReference>
<dbReference type="FunFam" id="3.20.20.80:FF:000174">
    <property type="entry name" value="YIR007W-like protein"/>
    <property type="match status" value="1"/>
</dbReference>
<protein>
    <submittedName>
        <fullName evidence="5">HFR073Wp</fullName>
    </submittedName>
</protein>
<dbReference type="PROSITE" id="PS00659">
    <property type="entry name" value="GLYCOSYL_HYDROL_F5"/>
    <property type="match status" value="1"/>
</dbReference>
<dbReference type="InterPro" id="IPR052066">
    <property type="entry name" value="Glycosphingolipid_Hydrolases"/>
</dbReference>
<keyword evidence="3" id="KW-0326">Glycosidase</keyword>
<dbReference type="SUPFAM" id="SSF51445">
    <property type="entry name" value="(Trans)glycosidases"/>
    <property type="match status" value="1"/>
</dbReference>
<reference evidence="5 6" key="1">
    <citation type="submission" date="2016-01" db="EMBL/GenBank/DDBJ databases">
        <title>Genome sequence of the yeast Holleya sinecauda.</title>
        <authorList>
            <person name="Dietrich F.S."/>
        </authorList>
    </citation>
    <scope>NUCLEOTIDE SEQUENCE [LARGE SCALE GENOMIC DNA]</scope>
    <source>
        <strain evidence="5 6">ATCC 58844</strain>
    </source>
</reference>
<keyword evidence="2" id="KW-0378">Hydrolase</keyword>
<dbReference type="PANTHER" id="PTHR31308:SF5">
    <property type="entry name" value="ERGOSTERYL-BETA-GLUCOSIDASE"/>
    <property type="match status" value="1"/>
</dbReference>
<dbReference type="STRING" id="45286.A0A109V023"/>
<dbReference type="OrthoDB" id="9971853at2759"/>
<evidence type="ECO:0000256" key="3">
    <source>
        <dbReference type="ARBA" id="ARBA00023295"/>
    </source>
</evidence>
<dbReference type="Proteomes" id="UP000243052">
    <property type="component" value="Chromosome vi"/>
</dbReference>
<dbReference type="GeneID" id="28725250"/>
<dbReference type="EMBL" id="CP014246">
    <property type="protein sequence ID" value="AMD21928.1"/>
    <property type="molecule type" value="Genomic_DNA"/>
</dbReference>
<dbReference type="AlphaFoldDB" id="A0A109V023"/>
<keyword evidence="6" id="KW-1185">Reference proteome</keyword>
<evidence type="ECO:0000256" key="2">
    <source>
        <dbReference type="ARBA" id="ARBA00022801"/>
    </source>
</evidence>
<dbReference type="Pfam" id="PF18564">
    <property type="entry name" value="Glyco_hydro_5_C"/>
    <property type="match status" value="1"/>
</dbReference>
<accession>A0A109V023</accession>
<dbReference type="InterPro" id="IPR041036">
    <property type="entry name" value="GH5_C"/>
</dbReference>